<protein>
    <recommendedName>
        <fullName evidence="6">Metallophosphoesterase</fullName>
    </recommendedName>
</protein>
<organism evidence="4 5">
    <name type="scientific">Actinoallomurus vinaceus</name>
    <dbReference type="NCBI Taxonomy" id="1080074"/>
    <lineage>
        <taxon>Bacteria</taxon>
        <taxon>Bacillati</taxon>
        <taxon>Actinomycetota</taxon>
        <taxon>Actinomycetes</taxon>
        <taxon>Streptosporangiales</taxon>
        <taxon>Thermomonosporaceae</taxon>
        <taxon>Actinoallomurus</taxon>
    </lineage>
</organism>
<dbReference type="InterPro" id="IPR004843">
    <property type="entry name" value="Calcineurin-like_PHP"/>
</dbReference>
<dbReference type="PANTHER" id="PTHR43143">
    <property type="entry name" value="METALLOPHOSPHOESTERASE, CALCINEURIN SUPERFAMILY"/>
    <property type="match status" value="1"/>
</dbReference>
<dbReference type="InterPro" id="IPR006311">
    <property type="entry name" value="TAT_signal"/>
</dbReference>
<dbReference type="SUPFAM" id="SSF56300">
    <property type="entry name" value="Metallo-dependent phosphatases"/>
    <property type="match status" value="1"/>
</dbReference>
<dbReference type="InterPro" id="IPR008963">
    <property type="entry name" value="Purple_acid_Pase-like_N"/>
</dbReference>
<dbReference type="Gene3D" id="3.60.21.10">
    <property type="match status" value="1"/>
</dbReference>
<name>A0ABP8UL47_9ACTN</name>
<evidence type="ECO:0000256" key="1">
    <source>
        <dbReference type="ARBA" id="ARBA00022729"/>
    </source>
</evidence>
<dbReference type="PROSITE" id="PS51318">
    <property type="entry name" value="TAT"/>
    <property type="match status" value="1"/>
</dbReference>
<gene>
    <name evidence="4" type="ORF">GCM10023196_076180</name>
</gene>
<dbReference type="Proteomes" id="UP001501442">
    <property type="component" value="Unassembled WGS sequence"/>
</dbReference>
<evidence type="ECO:0000313" key="4">
    <source>
        <dbReference type="EMBL" id="GAA4634481.1"/>
    </source>
</evidence>
<dbReference type="EMBL" id="BAABHK010000013">
    <property type="protein sequence ID" value="GAA4634481.1"/>
    <property type="molecule type" value="Genomic_DNA"/>
</dbReference>
<dbReference type="Pfam" id="PF16656">
    <property type="entry name" value="Pur_ac_phosph_N"/>
    <property type="match status" value="1"/>
</dbReference>
<comment type="caution">
    <text evidence="4">The sequence shown here is derived from an EMBL/GenBank/DDBJ whole genome shotgun (WGS) entry which is preliminary data.</text>
</comment>
<dbReference type="PANTHER" id="PTHR43143:SF1">
    <property type="entry name" value="SERINE_THREONINE-PROTEIN PHOSPHATASE CPPED1"/>
    <property type="match status" value="1"/>
</dbReference>
<sequence>MSWRLTVRPMFCCRPGRRDLLRLSAVLSGFSLMSMVGERRASASDVRPVNLELVTLTETSAIFTWYTGVADTDDGLGRMRPAPADGEILLGTRRDRLTRTVGGAAHTPYHYVEVTGLEPGRTYYYQARSRGRTASQTSVAGAAGTPLTGGTFSFTTPQPPPGRFLFSIALCNDLHLGETVAGLIGGLPIKGISQVPGRPPYPEIMAKALVKDARHRGATYLFAAGDVSSEAVPGDLGTAKGILDGFGAYRRDYFVARGNHDRAHDGPAYASCRVGQWQGHDCFRDAFSDGPTYFTHDLGGLRIIGLDTYDKPGNGGDAGGLSREQFAWFETELKEHKDQPTIVFGHHPLMSLDDPLAVSGGTSLEVGQTVSVMAAYERTPGVFLHHAGHTHRNKRTVLPGSRHVTQQEVGAVKEYPGGFNLLRVHSGGYALNFYKTRDDLAREWSERSRQEINGLWPQFSFGPSIADRNSVTARDLSGVRAAR</sequence>
<accession>A0ABP8UL47</accession>
<proteinExistence type="predicted"/>
<dbReference type="InterPro" id="IPR015914">
    <property type="entry name" value="PAPs_N"/>
</dbReference>
<keyword evidence="5" id="KW-1185">Reference proteome</keyword>
<evidence type="ECO:0000259" key="2">
    <source>
        <dbReference type="Pfam" id="PF00149"/>
    </source>
</evidence>
<evidence type="ECO:0008006" key="6">
    <source>
        <dbReference type="Google" id="ProtNLM"/>
    </source>
</evidence>
<feature type="domain" description="Calcineurin-like phosphoesterase" evidence="2">
    <location>
        <begin position="167"/>
        <end position="392"/>
    </location>
</feature>
<dbReference type="InterPro" id="IPR051918">
    <property type="entry name" value="STPP_CPPED1"/>
</dbReference>
<evidence type="ECO:0000259" key="3">
    <source>
        <dbReference type="Pfam" id="PF16656"/>
    </source>
</evidence>
<dbReference type="Pfam" id="PF00149">
    <property type="entry name" value="Metallophos"/>
    <property type="match status" value="1"/>
</dbReference>
<feature type="domain" description="Purple acid phosphatase N-terminal" evidence="3">
    <location>
        <begin position="48"/>
        <end position="137"/>
    </location>
</feature>
<dbReference type="SUPFAM" id="SSF49363">
    <property type="entry name" value="Purple acid phosphatase, N-terminal domain"/>
    <property type="match status" value="1"/>
</dbReference>
<evidence type="ECO:0000313" key="5">
    <source>
        <dbReference type="Proteomes" id="UP001501442"/>
    </source>
</evidence>
<dbReference type="InterPro" id="IPR029052">
    <property type="entry name" value="Metallo-depent_PP-like"/>
</dbReference>
<reference evidence="5" key="1">
    <citation type="journal article" date="2019" name="Int. J. Syst. Evol. Microbiol.">
        <title>The Global Catalogue of Microorganisms (GCM) 10K type strain sequencing project: providing services to taxonomists for standard genome sequencing and annotation.</title>
        <authorList>
            <consortium name="The Broad Institute Genomics Platform"/>
            <consortium name="The Broad Institute Genome Sequencing Center for Infectious Disease"/>
            <person name="Wu L."/>
            <person name="Ma J."/>
        </authorList>
    </citation>
    <scope>NUCLEOTIDE SEQUENCE [LARGE SCALE GENOMIC DNA]</scope>
    <source>
        <strain evidence="5">JCM 17939</strain>
    </source>
</reference>
<keyword evidence="1" id="KW-0732">Signal</keyword>